<gene>
    <name evidence="2" type="ORF">QX51_17305</name>
</gene>
<dbReference type="InterPro" id="IPR016181">
    <property type="entry name" value="Acyl_CoA_acyltransferase"/>
</dbReference>
<dbReference type="GO" id="GO:0016747">
    <property type="term" value="F:acyltransferase activity, transferring groups other than amino-acyl groups"/>
    <property type="evidence" value="ECO:0007669"/>
    <property type="project" value="InterPro"/>
</dbReference>
<sequence>MDNYIIDMIIENDIAKILDIYNSNKSFLKNHMGITAVSKDFIVDEIEEMKSIGFSSLVIKNNEGNIVGICDFKMEYEVYLSLLMIDAKLKGNGLGSIIYNQLEKIFKSKNASRIRIDVVYDYEENVLGFWEKQGFVPCEKIQLEWNGYKSKAVKMYKTI</sequence>
<evidence type="ECO:0000313" key="3">
    <source>
        <dbReference type="Proteomes" id="UP000031189"/>
    </source>
</evidence>
<dbReference type="EMBL" id="JWHR01000145">
    <property type="protein sequence ID" value="KHS55798.1"/>
    <property type="molecule type" value="Genomic_DNA"/>
</dbReference>
<dbReference type="InterPro" id="IPR000182">
    <property type="entry name" value="GNAT_dom"/>
</dbReference>
<evidence type="ECO:0000313" key="2">
    <source>
        <dbReference type="EMBL" id="KHS55798.1"/>
    </source>
</evidence>
<dbReference type="Proteomes" id="UP000031189">
    <property type="component" value="Unassembled WGS sequence"/>
</dbReference>
<proteinExistence type="predicted"/>
<evidence type="ECO:0000259" key="1">
    <source>
        <dbReference type="PROSITE" id="PS51186"/>
    </source>
</evidence>
<organism evidence="2 3">
    <name type="scientific">Terrisporobacter othiniensis</name>
    <dbReference type="NCBI Taxonomy" id="1577792"/>
    <lineage>
        <taxon>Bacteria</taxon>
        <taxon>Bacillati</taxon>
        <taxon>Bacillota</taxon>
        <taxon>Clostridia</taxon>
        <taxon>Peptostreptococcales</taxon>
        <taxon>Peptostreptococcaceae</taxon>
        <taxon>Terrisporobacter</taxon>
    </lineage>
</organism>
<comment type="caution">
    <text evidence="2">The sequence shown here is derived from an EMBL/GenBank/DDBJ whole genome shotgun (WGS) entry which is preliminary data.</text>
</comment>
<reference evidence="2 3" key="1">
    <citation type="submission" date="2014-12" db="EMBL/GenBank/DDBJ databases">
        <title>Draft genome sequence of Terrisporobacter sp. 08-306576, isolated from the blood culture of a bacteremia patient.</title>
        <authorList>
            <person name="Lund L.C."/>
            <person name="Sydenham T.V."/>
            <person name="Hogh S.V."/>
            <person name="Skov M.N."/>
            <person name="Kemp M."/>
            <person name="Justesen U.S."/>
        </authorList>
    </citation>
    <scope>NUCLEOTIDE SEQUENCE [LARGE SCALE GENOMIC DNA]</scope>
    <source>
        <strain evidence="2 3">08-306576</strain>
    </source>
</reference>
<protein>
    <recommendedName>
        <fullName evidence="1">N-acetyltransferase domain-containing protein</fullName>
    </recommendedName>
</protein>
<dbReference type="OrthoDB" id="9775557at2"/>
<feature type="domain" description="N-acetyltransferase" evidence="1">
    <location>
        <begin position="4"/>
        <end position="159"/>
    </location>
</feature>
<dbReference type="Gene3D" id="3.40.630.30">
    <property type="match status" value="1"/>
</dbReference>
<keyword evidence="3" id="KW-1185">Reference proteome</keyword>
<dbReference type="AlphaFoldDB" id="A0A0B3VSL1"/>
<dbReference type="PROSITE" id="PS51186">
    <property type="entry name" value="GNAT"/>
    <property type="match status" value="1"/>
</dbReference>
<accession>A0A0B3VSL1</accession>
<dbReference type="RefSeq" id="WP_039681155.1">
    <property type="nucleotide sequence ID" value="NZ_JWHR01000145.1"/>
</dbReference>
<dbReference type="STRING" id="1577792.QX51_17305"/>
<name>A0A0B3VSL1_9FIRM</name>
<dbReference type="SUPFAM" id="SSF55729">
    <property type="entry name" value="Acyl-CoA N-acyltransferases (Nat)"/>
    <property type="match status" value="1"/>
</dbReference>
<dbReference type="Pfam" id="PF00583">
    <property type="entry name" value="Acetyltransf_1"/>
    <property type="match status" value="1"/>
</dbReference>